<name>A0A411KXB9_ECOLX</name>
<dbReference type="EMBL" id="MK416152">
    <property type="protein sequence ID" value="QBC89122.1"/>
    <property type="molecule type" value="Genomic_DNA"/>
</dbReference>
<dbReference type="Pfam" id="PF00563">
    <property type="entry name" value="EAL"/>
    <property type="match status" value="1"/>
</dbReference>
<geneLocation type="plasmid" evidence="2">
    <name>pHNBS17e</name>
</geneLocation>
<dbReference type="PROSITE" id="PS50883">
    <property type="entry name" value="EAL"/>
    <property type="match status" value="1"/>
</dbReference>
<evidence type="ECO:0000259" key="1">
    <source>
        <dbReference type="PROSITE" id="PS50883"/>
    </source>
</evidence>
<dbReference type="GO" id="GO:0071111">
    <property type="term" value="F:cyclic-guanylate-specific phosphodiesterase activity"/>
    <property type="evidence" value="ECO:0007669"/>
    <property type="project" value="InterPro"/>
</dbReference>
<protein>
    <submittedName>
        <fullName evidence="2">EAL domain protein</fullName>
    </submittedName>
</protein>
<accession>A0A411KXB9</accession>
<dbReference type="InterPro" id="IPR035919">
    <property type="entry name" value="EAL_sf"/>
</dbReference>
<feature type="domain" description="EAL" evidence="1">
    <location>
        <begin position="1"/>
        <end position="65"/>
    </location>
</feature>
<dbReference type="InterPro" id="IPR001633">
    <property type="entry name" value="EAL_dom"/>
</dbReference>
<sequence>MTEQQPFNMDRQAERMLSRLSDTGVVFALDDFGTGCSVLSYLKYFPVSYIKMDKSFTQDILIESC</sequence>
<dbReference type="Gene3D" id="3.20.20.450">
    <property type="entry name" value="EAL domain"/>
    <property type="match status" value="1"/>
</dbReference>
<organism evidence="2">
    <name type="scientific">Escherichia coli</name>
    <dbReference type="NCBI Taxonomy" id="562"/>
    <lineage>
        <taxon>Bacteria</taxon>
        <taxon>Pseudomonadati</taxon>
        <taxon>Pseudomonadota</taxon>
        <taxon>Gammaproteobacteria</taxon>
        <taxon>Enterobacterales</taxon>
        <taxon>Enterobacteriaceae</taxon>
        <taxon>Escherichia</taxon>
    </lineage>
</organism>
<dbReference type="PANTHER" id="PTHR33121">
    <property type="entry name" value="CYCLIC DI-GMP PHOSPHODIESTERASE PDEF"/>
    <property type="match status" value="1"/>
</dbReference>
<evidence type="ECO:0000313" key="2">
    <source>
        <dbReference type="EMBL" id="QBC89122.1"/>
    </source>
</evidence>
<proteinExistence type="predicted"/>
<dbReference type="InterPro" id="IPR050706">
    <property type="entry name" value="Cyclic-di-GMP_PDE-like"/>
</dbReference>
<dbReference type="SUPFAM" id="SSF141868">
    <property type="entry name" value="EAL domain-like"/>
    <property type="match status" value="1"/>
</dbReference>
<dbReference type="PANTHER" id="PTHR33121:SF79">
    <property type="entry name" value="CYCLIC DI-GMP PHOSPHODIESTERASE PDED-RELATED"/>
    <property type="match status" value="1"/>
</dbReference>
<reference evidence="2" key="1">
    <citation type="submission" date="2019-01" db="EMBL/GenBank/DDBJ databases">
        <title>Complete sequence of plasmid pHNBS17e.</title>
        <authorList>
            <person name="Liu J.H."/>
            <person name="Huang X.Y."/>
            <person name="Lv L.C."/>
        </authorList>
    </citation>
    <scope>NUCLEOTIDE SEQUENCE</scope>
    <source>
        <strain evidence="2">6BS17eCTX</strain>
        <plasmid evidence="2">pHNBS17e</plasmid>
    </source>
</reference>
<dbReference type="AlphaFoldDB" id="A0A411KXB9"/>
<keyword evidence="2" id="KW-0614">Plasmid</keyword>